<reference evidence="2 3" key="1">
    <citation type="journal article" date="2017" name="Curr. Biol.">
        <title>Genome architecture and evolution of a unichromosomal asexual nematode.</title>
        <authorList>
            <person name="Fradin H."/>
            <person name="Zegar C."/>
            <person name="Gutwein M."/>
            <person name="Lucas J."/>
            <person name="Kovtun M."/>
            <person name="Corcoran D."/>
            <person name="Baugh L.R."/>
            <person name="Kiontke K."/>
            <person name="Gunsalus K."/>
            <person name="Fitch D.H."/>
            <person name="Piano F."/>
        </authorList>
    </citation>
    <scope>NUCLEOTIDE SEQUENCE [LARGE SCALE GENOMIC DNA]</scope>
    <source>
        <strain evidence="2">PF1309</strain>
    </source>
</reference>
<keyword evidence="3" id="KW-1185">Reference proteome</keyword>
<organism evidence="2 3">
    <name type="scientific">Diploscapter pachys</name>
    <dbReference type="NCBI Taxonomy" id="2018661"/>
    <lineage>
        <taxon>Eukaryota</taxon>
        <taxon>Metazoa</taxon>
        <taxon>Ecdysozoa</taxon>
        <taxon>Nematoda</taxon>
        <taxon>Chromadorea</taxon>
        <taxon>Rhabditida</taxon>
        <taxon>Rhabditina</taxon>
        <taxon>Rhabditomorpha</taxon>
        <taxon>Rhabditoidea</taxon>
        <taxon>Rhabditidae</taxon>
        <taxon>Diploscapter</taxon>
    </lineage>
</organism>
<proteinExistence type="predicted"/>
<evidence type="ECO:0000313" key="3">
    <source>
        <dbReference type="Proteomes" id="UP000218231"/>
    </source>
</evidence>
<dbReference type="AlphaFoldDB" id="A0A2A2M3Q4"/>
<sequence>MAAYQRALHRCPLQPQRGRAGRQGSSAAHDRRLLRHAGCRPTKDQREQQAASPAGTPHCGRIASLAIAAVA</sequence>
<name>A0A2A2M3Q4_9BILA</name>
<dbReference type="Proteomes" id="UP000218231">
    <property type="component" value="Unassembled WGS sequence"/>
</dbReference>
<evidence type="ECO:0000256" key="1">
    <source>
        <dbReference type="SAM" id="MobiDB-lite"/>
    </source>
</evidence>
<gene>
    <name evidence="2" type="ORF">WR25_08101</name>
</gene>
<dbReference type="EMBL" id="LIAE01005666">
    <property type="protein sequence ID" value="PAV93161.1"/>
    <property type="molecule type" value="Genomic_DNA"/>
</dbReference>
<evidence type="ECO:0000313" key="2">
    <source>
        <dbReference type="EMBL" id="PAV93161.1"/>
    </source>
</evidence>
<accession>A0A2A2M3Q4</accession>
<comment type="caution">
    <text evidence="2">The sequence shown here is derived from an EMBL/GenBank/DDBJ whole genome shotgun (WGS) entry which is preliminary data.</text>
</comment>
<feature type="region of interest" description="Disordered" evidence="1">
    <location>
        <begin position="1"/>
        <end position="57"/>
    </location>
</feature>
<protein>
    <submittedName>
        <fullName evidence="2">Uncharacterized protein</fullName>
    </submittedName>
</protein>